<dbReference type="InterPro" id="IPR023347">
    <property type="entry name" value="Lysozyme_dom_sf"/>
</dbReference>
<dbReference type="GO" id="GO:0009253">
    <property type="term" value="P:peptidoglycan catabolic process"/>
    <property type="evidence" value="ECO:0007669"/>
    <property type="project" value="InterPro"/>
</dbReference>
<reference evidence="4 5" key="1">
    <citation type="submission" date="2010-02" db="EMBL/GenBank/DDBJ databases">
        <authorList>
            <person name="Weinstock G."/>
            <person name="Sodergren E."/>
            <person name="Clifton S."/>
            <person name="Fulton L."/>
            <person name="Fulton B."/>
            <person name="Courtney L."/>
            <person name="Fronick C."/>
            <person name="Harrison M."/>
            <person name="Strong C."/>
            <person name="Farmer C."/>
            <person name="Delahaunty K."/>
            <person name="Markovic C."/>
            <person name="Hall O."/>
            <person name="Minx P."/>
            <person name="Tomlinson C."/>
            <person name="Mitreva M."/>
            <person name="Nelson J."/>
            <person name="Hou S."/>
            <person name="Wollam A."/>
            <person name="Pepin K.H."/>
            <person name="Johnson M."/>
            <person name="Bhonagiri V."/>
            <person name="Zhang X."/>
            <person name="Suruliraj S."/>
            <person name="Warren W."/>
            <person name="Chinwalla A."/>
            <person name="Mardis E.R."/>
            <person name="Wilson R.K."/>
        </authorList>
    </citation>
    <scope>NUCLEOTIDE SEQUENCE [LARGE SCALE GENOMIC DNA]</scope>
    <source>
        <strain evidence="4 5">ATCC 29220</strain>
    </source>
</reference>
<evidence type="ECO:0000256" key="1">
    <source>
        <dbReference type="ARBA" id="ARBA00022529"/>
    </source>
</evidence>
<proteinExistence type="inferred from homology"/>
<keyword evidence="3 4" id="KW-0326">Glycosidase</keyword>
<evidence type="ECO:0000256" key="2">
    <source>
        <dbReference type="ARBA" id="ARBA00022638"/>
    </source>
</evidence>
<keyword evidence="1 3" id="KW-0929">Antimicrobial</keyword>
<keyword evidence="2 3" id="KW-0081">Bacteriolytic enzyme</keyword>
<organism evidence="4 5">
    <name type="scientific">Citrobacter youngae ATCC 29220</name>
    <dbReference type="NCBI Taxonomy" id="500640"/>
    <lineage>
        <taxon>Bacteria</taxon>
        <taxon>Pseudomonadati</taxon>
        <taxon>Pseudomonadota</taxon>
        <taxon>Gammaproteobacteria</taxon>
        <taxon>Enterobacterales</taxon>
        <taxon>Enterobacteriaceae</taxon>
        <taxon>Citrobacter</taxon>
        <taxon>Citrobacter freundii complex</taxon>
    </lineage>
</organism>
<dbReference type="AlphaFoldDB" id="D4BBZ9"/>
<dbReference type="PANTHER" id="PTHR37406:SF1">
    <property type="entry name" value="T4-TYPE LYSOZYME 1-RELATED"/>
    <property type="match status" value="1"/>
</dbReference>
<dbReference type="SUPFAM" id="SSF53955">
    <property type="entry name" value="Lysozyme-like"/>
    <property type="match status" value="1"/>
</dbReference>
<keyword evidence="3 4" id="KW-0378">Hydrolase</keyword>
<accession>D4BBZ9</accession>
<sequence>MINKESKIIPLLRQEEGVRYTPYLDSLGYPTTGVGFKLGPQGAPLSHYTFTLSDSVIDAWLENNIAHTLTAMMENSEIAIALKHCHQPRQDILISMGYQMGVTGLGNFHHMLSAMIQEDWNNAADQMLNSTWAKQTPGRAHRHAEVMQSGMWLPTYEI</sequence>
<dbReference type="RefSeq" id="WP_006685306.1">
    <property type="nucleotide sequence ID" value="NZ_GG730299.1"/>
</dbReference>
<dbReference type="EMBL" id="ABWL02000007">
    <property type="protein sequence ID" value="EFE08617.1"/>
    <property type="molecule type" value="Genomic_DNA"/>
</dbReference>
<dbReference type="Pfam" id="PF00959">
    <property type="entry name" value="Phage_lysozyme"/>
    <property type="match status" value="1"/>
</dbReference>
<evidence type="ECO:0000313" key="4">
    <source>
        <dbReference type="EMBL" id="EFE08617.1"/>
    </source>
</evidence>
<evidence type="ECO:0000256" key="3">
    <source>
        <dbReference type="RuleBase" id="RU003788"/>
    </source>
</evidence>
<comment type="caution">
    <text evidence="4">The sequence shown here is derived from an EMBL/GenBank/DDBJ whole genome shotgun (WGS) entry which is preliminary data.</text>
</comment>
<dbReference type="GO" id="GO:0031640">
    <property type="term" value="P:killing of cells of another organism"/>
    <property type="evidence" value="ECO:0007669"/>
    <property type="project" value="UniProtKB-KW"/>
</dbReference>
<dbReference type="Proteomes" id="UP000003880">
    <property type="component" value="Unassembled WGS sequence"/>
</dbReference>
<dbReference type="HOGENOM" id="CLU_115295_0_0_6"/>
<dbReference type="GO" id="GO:0016998">
    <property type="term" value="P:cell wall macromolecule catabolic process"/>
    <property type="evidence" value="ECO:0007669"/>
    <property type="project" value="InterPro"/>
</dbReference>
<comment type="catalytic activity">
    <reaction evidence="3">
        <text>Hydrolysis of (1-&gt;4)-beta-linkages between N-acetylmuramic acid and N-acetyl-D-glucosamine residues in a peptidoglycan and between N-acetyl-D-glucosamine residues in chitodextrins.</text>
        <dbReference type="EC" id="3.2.1.17"/>
    </reaction>
</comment>
<dbReference type="InterPro" id="IPR052619">
    <property type="entry name" value="Phage_lysozyme-like"/>
</dbReference>
<dbReference type="InterPro" id="IPR023346">
    <property type="entry name" value="Lysozyme-like_dom_sf"/>
</dbReference>
<dbReference type="InterPro" id="IPR002196">
    <property type="entry name" value="Glyco_hydro_24"/>
</dbReference>
<protein>
    <recommendedName>
        <fullName evidence="3">Lysozyme</fullName>
        <ecNumber evidence="3">3.2.1.17</ecNumber>
    </recommendedName>
</protein>
<dbReference type="CDD" id="cd00735">
    <property type="entry name" value="T4-like_lys"/>
    <property type="match status" value="1"/>
</dbReference>
<dbReference type="EC" id="3.2.1.17" evidence="3"/>
<dbReference type="eggNOG" id="COG3772">
    <property type="taxonomic scope" value="Bacteria"/>
</dbReference>
<dbReference type="GO" id="GO:0042742">
    <property type="term" value="P:defense response to bacterium"/>
    <property type="evidence" value="ECO:0007669"/>
    <property type="project" value="UniProtKB-KW"/>
</dbReference>
<comment type="similarity">
    <text evidence="3">Belongs to the glycosyl hydrolase 24 family.</text>
</comment>
<evidence type="ECO:0000313" key="5">
    <source>
        <dbReference type="Proteomes" id="UP000003880"/>
    </source>
</evidence>
<dbReference type="Gene3D" id="1.10.530.40">
    <property type="match status" value="1"/>
</dbReference>
<dbReference type="PANTHER" id="PTHR37406">
    <property type="entry name" value="T4-TYPE LYSOZYME 1-RELATED"/>
    <property type="match status" value="1"/>
</dbReference>
<name>D4BBZ9_9ENTR</name>
<gene>
    <name evidence="4" type="ORF">CIT292_07940</name>
</gene>
<dbReference type="GO" id="GO:0003796">
    <property type="term" value="F:lysozyme activity"/>
    <property type="evidence" value="ECO:0007669"/>
    <property type="project" value="UniProtKB-EC"/>
</dbReference>